<evidence type="ECO:0000313" key="7">
    <source>
        <dbReference type="Proteomes" id="UP000054007"/>
    </source>
</evidence>
<dbReference type="Proteomes" id="UP000054007">
    <property type="component" value="Unassembled WGS sequence"/>
</dbReference>
<name>A0A0D7B2J5_9AGAR</name>
<dbReference type="Pfam" id="PF11894">
    <property type="entry name" value="Nup192"/>
    <property type="match status" value="1"/>
</dbReference>
<keyword evidence="5" id="KW-0175">Coiled coil</keyword>
<sequence>MEALDDLRHDLISVLSGEGGATSDGALFQQLADQKIRLLNIFQLPPRSPDEQRQLESGKIILPGNQELTLTPDLKRYILFLAETLNCSERMCALLLCDIMREYGNISPEDYIERAIDEHHRRRRVLAECIYILTEALNNAPSTPAHQRLHYFIHQELKVERSGDGSLAGSIVKQLEDLDALAQAVDNARRNAQSQSAAPSQQGQGRLGADILSARFESLKYESRHLALALVFIARRGLLRGADFLNILTRLSKDGLHSLTYYFVSALFAQLSLVDPASPDGKWRDQLATDSTLLRQITTLLYEPRTVWQTPSLKFAVCLKWTMFGTSYRRRVPTAESTDGFKAYQLEKALQDSIKEDGFQWLAEATMHIGRPKDVPALLTNVRYDKFEPREVEPVIRQIVLEEFAKLVQSILVIAPSELRKLKQRQEDAALSRAGYTRNDIPVLYSFVGALYSCLDEDEALQFWGAVPQRPLSFTEQLEVQAGKLPAFLQWSVWSISPQDITSLTALYDMLTGLAKGKQCSELAYEVLASPDTSAATVALSWDAIFGRLEAWSTSSGAVSRPPVPSHFGQSFVAPPPSAPTLNPRDVIMAQAFLRLLSTVVTHSVAARAAIASQAHWRAIPSMVSLLPLSVPLELKGALFDTLSSFCSPGAGGAGVEICRSTWTLLERHEVINVRPSMGMMAVKGVEVELEEVEAVHAVYPATIPFLELLATLLHTTKRSGKYGDPLGVSTIPETLGQPYRLPGIVPYTRFVVDNVFLRISQREYVKMEERWRMNDGALKFIERALGSYALEGLVAAGGEVQGDILEAMMLHPGYTIMQRLLTPNDIFQQQLVAYIQGGCEGFAKGVAKDQPLFGSTMTRVLRVIERVLEIQDVFLDVLVPLLASHDRARSVGEVKRRSDYSHFYDILKYNSATIPALATYASIRSHPEAALLSVRIMARLSSMSGVASLIRKHDAAPLVMQAYVSILQSEANEDPIVAETLAEQETGAGAPDPDPTLELDQVTRLAVLDLLVGVRDELSHWLLFHDRERIENPRALAGEKTCFHAIVSLINQGVPKHKNDEVRDRPLFMSCPALAERCYHIIYALCAQADPKVADVIMRYLRTTENFSNRHLAAVPPIGPSADIGPDIHVVYPDGTRLISSVPAFTAFLRGRSWVFRLVALELQCLVSKNQGKAVDEILQLLFSTEPIVADWADDILDSFRDVGQSSMRIIELLQSLAFEWTDTLVVEPVEVAFLGDLPLHSCTRRDASECEVIDRHSLLTLLNAAKTRLVQQNRVSSAAQAQQLDLEAAYMLESCAVENHRRQMVHAAATGFEAWRQMLDIALLRCFDRLAHEVREGVLYDLLLQVPGTLSRDNDEATSVLLAEVILECMVKLREDRRSQVWLSVVSGDEEGSSLPEERLGTILKNVLECMVGSRGELVRGNLYAALVNYAQLISPATSNTGPPSLSTAVSLNASTSGLEKQQIPLSGIQTTSLAIMRSGLVPLLQTISRDAIDGSDVWKTVAYSVLTVLSDLDKDRQVLSHLLRQGVLGSFVSSVREKDADLMGVLRPDPDDLNPLYIYEAKMALFVRLAADRKGAEALLDAGIFRVLGECDFIDARPEGDDTFMDQDDFLPSAVQRYHQLLLPTLELAAAIVATLRSKHASAASQALDFLEKHSSTLAILLKNGAEEVSLAVLEEIHLIITLCSSVLPSVPKMQLATPNSSFGAINSAVMAFSTRMGMGGRWSEVVRPLTEEECNDAGLDDGLRGNESRFRTKVKKTERRLRKAVAAYLGAASNFAEPDSEFRPVLTASASMPKAPTMVGRNFVATLPSIGDALNALNDTVNDLQELRNQAQWISQELANRNHMSIEDAESILMGAQTDSGVQVLDLETFRAMNSQQKRVMVVRAYDRRLATKKAEGAVVMHTAEMLLLLLWRHTRQTLKGVPNPEEIGRAARPVLRRLRSLSRPGGDWAYADVMDRRLRETVGLHEDEDENGMVGMLEAP</sequence>
<dbReference type="PANTHER" id="PTHR31344:SF0">
    <property type="entry name" value="NUCLEAR PORE COMPLEX PROTEIN NUP205"/>
    <property type="match status" value="1"/>
</dbReference>
<evidence type="ECO:0000256" key="5">
    <source>
        <dbReference type="SAM" id="Coils"/>
    </source>
</evidence>
<evidence type="ECO:0000256" key="4">
    <source>
        <dbReference type="ARBA" id="ARBA00023242"/>
    </source>
</evidence>
<comment type="subcellular location">
    <subcellularLocation>
        <location evidence="1">Nucleus</location>
    </subcellularLocation>
</comment>
<evidence type="ECO:0000313" key="6">
    <source>
        <dbReference type="EMBL" id="KIY63736.1"/>
    </source>
</evidence>
<evidence type="ECO:0000256" key="1">
    <source>
        <dbReference type="ARBA" id="ARBA00004123"/>
    </source>
</evidence>
<feature type="coiled-coil region" evidence="5">
    <location>
        <begin position="1814"/>
        <end position="1841"/>
    </location>
</feature>
<keyword evidence="3" id="KW-0813">Transport</keyword>
<protein>
    <recommendedName>
        <fullName evidence="8">Nucleoporin Nup186/Nup192/Nup205</fullName>
    </recommendedName>
</protein>
<proteinExistence type="inferred from homology"/>
<dbReference type="GO" id="GO:0044611">
    <property type="term" value="C:nuclear pore inner ring"/>
    <property type="evidence" value="ECO:0007669"/>
    <property type="project" value="TreeGrafter"/>
</dbReference>
<dbReference type="OrthoDB" id="2019644at2759"/>
<reference evidence="6 7" key="1">
    <citation type="journal article" date="2015" name="Fungal Genet. Biol.">
        <title>Evolution of novel wood decay mechanisms in Agaricales revealed by the genome sequences of Fistulina hepatica and Cylindrobasidium torrendii.</title>
        <authorList>
            <person name="Floudas D."/>
            <person name="Held B.W."/>
            <person name="Riley R."/>
            <person name="Nagy L.G."/>
            <person name="Koehler G."/>
            <person name="Ransdell A.S."/>
            <person name="Younus H."/>
            <person name="Chow J."/>
            <person name="Chiniquy J."/>
            <person name="Lipzen A."/>
            <person name="Tritt A."/>
            <person name="Sun H."/>
            <person name="Haridas S."/>
            <person name="LaButti K."/>
            <person name="Ohm R.A."/>
            <person name="Kues U."/>
            <person name="Blanchette R.A."/>
            <person name="Grigoriev I.V."/>
            <person name="Minto R.E."/>
            <person name="Hibbett D.S."/>
        </authorList>
    </citation>
    <scope>NUCLEOTIDE SEQUENCE [LARGE SCALE GENOMIC DNA]</scope>
    <source>
        <strain evidence="6 7">FP15055 ss-10</strain>
    </source>
</reference>
<dbReference type="GO" id="GO:0017056">
    <property type="term" value="F:structural constituent of nuclear pore"/>
    <property type="evidence" value="ECO:0007669"/>
    <property type="project" value="TreeGrafter"/>
</dbReference>
<dbReference type="STRING" id="1314674.A0A0D7B2J5"/>
<evidence type="ECO:0000256" key="2">
    <source>
        <dbReference type="ARBA" id="ARBA00005892"/>
    </source>
</evidence>
<dbReference type="PANTHER" id="PTHR31344">
    <property type="entry name" value="NUCLEAR PORE COMPLEX PROTEIN NUP205"/>
    <property type="match status" value="1"/>
</dbReference>
<gene>
    <name evidence="6" type="ORF">CYLTODRAFT_493667</name>
</gene>
<comment type="similarity">
    <text evidence="2">Belongs to the NUP186/NUP192/NUP205 family.</text>
</comment>
<feature type="coiled-coil region" evidence="5">
    <location>
        <begin position="171"/>
        <end position="198"/>
    </location>
</feature>
<evidence type="ECO:0008006" key="8">
    <source>
        <dbReference type="Google" id="ProtNLM"/>
    </source>
</evidence>
<accession>A0A0D7B2J5</accession>
<evidence type="ECO:0000256" key="3">
    <source>
        <dbReference type="ARBA" id="ARBA00022448"/>
    </source>
</evidence>
<organism evidence="6 7">
    <name type="scientific">Cylindrobasidium torrendii FP15055 ss-10</name>
    <dbReference type="NCBI Taxonomy" id="1314674"/>
    <lineage>
        <taxon>Eukaryota</taxon>
        <taxon>Fungi</taxon>
        <taxon>Dikarya</taxon>
        <taxon>Basidiomycota</taxon>
        <taxon>Agaricomycotina</taxon>
        <taxon>Agaricomycetes</taxon>
        <taxon>Agaricomycetidae</taxon>
        <taxon>Agaricales</taxon>
        <taxon>Marasmiineae</taxon>
        <taxon>Physalacriaceae</taxon>
        <taxon>Cylindrobasidium</taxon>
    </lineage>
</organism>
<keyword evidence="7" id="KW-1185">Reference proteome</keyword>
<dbReference type="EMBL" id="KN880676">
    <property type="protein sequence ID" value="KIY63736.1"/>
    <property type="molecule type" value="Genomic_DNA"/>
</dbReference>
<dbReference type="InterPro" id="IPR021827">
    <property type="entry name" value="Nup186/Nup192/Nup205"/>
</dbReference>
<keyword evidence="4" id="KW-0539">Nucleus</keyword>
<dbReference type="GO" id="GO:0006999">
    <property type="term" value="P:nuclear pore organization"/>
    <property type="evidence" value="ECO:0007669"/>
    <property type="project" value="TreeGrafter"/>
</dbReference>